<dbReference type="PROSITE" id="PS50893">
    <property type="entry name" value="ABC_TRANSPORTER_2"/>
    <property type="match status" value="1"/>
</dbReference>
<keyword evidence="3" id="KW-0547">Nucleotide-binding</keyword>
<evidence type="ECO:0000256" key="2">
    <source>
        <dbReference type="ARBA" id="ARBA00022448"/>
    </source>
</evidence>
<protein>
    <submittedName>
        <fullName evidence="6">ATP-binding cassette domain-containing protein</fullName>
    </submittedName>
</protein>
<dbReference type="SUPFAM" id="SSF52540">
    <property type="entry name" value="P-loop containing nucleoside triphosphate hydrolases"/>
    <property type="match status" value="1"/>
</dbReference>
<gene>
    <name evidence="6" type="ORF">GG681_17265</name>
</gene>
<dbReference type="InterPro" id="IPR015856">
    <property type="entry name" value="ABC_transpr_CbiO/EcfA_su"/>
</dbReference>
<dbReference type="PANTHER" id="PTHR43553">
    <property type="entry name" value="HEAVY METAL TRANSPORTER"/>
    <property type="match status" value="1"/>
</dbReference>
<organism evidence="6 7">
    <name type="scientific">Tritonibacter aquimaris</name>
    <dbReference type="NCBI Taxonomy" id="2663379"/>
    <lineage>
        <taxon>Bacteria</taxon>
        <taxon>Pseudomonadati</taxon>
        <taxon>Pseudomonadota</taxon>
        <taxon>Alphaproteobacteria</taxon>
        <taxon>Rhodobacterales</taxon>
        <taxon>Paracoccaceae</taxon>
        <taxon>Tritonibacter</taxon>
    </lineage>
</organism>
<accession>A0A844ANT1</accession>
<dbReference type="AlphaFoldDB" id="A0A844ANT1"/>
<dbReference type="GO" id="GO:0016887">
    <property type="term" value="F:ATP hydrolysis activity"/>
    <property type="evidence" value="ECO:0007669"/>
    <property type="project" value="InterPro"/>
</dbReference>
<name>A0A844ANT1_9RHOB</name>
<dbReference type="Pfam" id="PF00005">
    <property type="entry name" value="ABC_tran"/>
    <property type="match status" value="1"/>
</dbReference>
<evidence type="ECO:0000313" key="7">
    <source>
        <dbReference type="Proteomes" id="UP000436694"/>
    </source>
</evidence>
<evidence type="ECO:0000259" key="5">
    <source>
        <dbReference type="PROSITE" id="PS50893"/>
    </source>
</evidence>
<dbReference type="InterPro" id="IPR050095">
    <property type="entry name" value="ECF_ABC_transporter_ATP-bd"/>
</dbReference>
<feature type="domain" description="ABC transporter" evidence="5">
    <location>
        <begin position="7"/>
        <end position="233"/>
    </location>
</feature>
<evidence type="ECO:0000256" key="3">
    <source>
        <dbReference type="ARBA" id="ARBA00022741"/>
    </source>
</evidence>
<keyword evidence="4 6" id="KW-0067">ATP-binding</keyword>
<dbReference type="Proteomes" id="UP000436694">
    <property type="component" value="Unassembled WGS sequence"/>
</dbReference>
<comment type="similarity">
    <text evidence="1">Belongs to the ABC transporter superfamily.</text>
</comment>
<evidence type="ECO:0000256" key="1">
    <source>
        <dbReference type="ARBA" id="ARBA00005417"/>
    </source>
</evidence>
<dbReference type="GO" id="GO:0043190">
    <property type="term" value="C:ATP-binding cassette (ABC) transporter complex"/>
    <property type="evidence" value="ECO:0007669"/>
    <property type="project" value="TreeGrafter"/>
</dbReference>
<dbReference type="GO" id="GO:0005524">
    <property type="term" value="F:ATP binding"/>
    <property type="evidence" value="ECO:0007669"/>
    <property type="project" value="UniProtKB-KW"/>
</dbReference>
<evidence type="ECO:0000256" key="4">
    <source>
        <dbReference type="ARBA" id="ARBA00022840"/>
    </source>
</evidence>
<dbReference type="InterPro" id="IPR003439">
    <property type="entry name" value="ABC_transporter-like_ATP-bd"/>
</dbReference>
<dbReference type="SMART" id="SM00382">
    <property type="entry name" value="AAA"/>
    <property type="match status" value="1"/>
</dbReference>
<reference evidence="6 7" key="1">
    <citation type="submission" date="2019-10" db="EMBL/GenBank/DDBJ databases">
        <title>Epibacterium sp. nov., isolated from seawater.</title>
        <authorList>
            <person name="Zhang X."/>
            <person name="Li N."/>
        </authorList>
    </citation>
    <scope>NUCLEOTIDE SEQUENCE [LARGE SCALE GENOMIC DNA]</scope>
    <source>
        <strain evidence="6 7">SM1969</strain>
    </source>
</reference>
<dbReference type="RefSeq" id="WP_153549284.1">
    <property type="nucleotide sequence ID" value="NZ_WIXK01000015.1"/>
</dbReference>
<proteinExistence type="inferred from homology"/>
<dbReference type="GO" id="GO:0042626">
    <property type="term" value="F:ATPase-coupled transmembrane transporter activity"/>
    <property type="evidence" value="ECO:0007669"/>
    <property type="project" value="TreeGrafter"/>
</dbReference>
<dbReference type="InterPro" id="IPR027417">
    <property type="entry name" value="P-loop_NTPase"/>
</dbReference>
<dbReference type="Gene3D" id="3.40.50.300">
    <property type="entry name" value="P-loop containing nucleotide triphosphate hydrolases"/>
    <property type="match status" value="1"/>
</dbReference>
<evidence type="ECO:0000313" key="6">
    <source>
        <dbReference type="EMBL" id="MQY44395.1"/>
    </source>
</evidence>
<sequence length="242" mass="26257">MVLPSRIEVEALGFAIEGKEVLRDISLNITERRIGVVGRNGSGKSTFARLLAGLVAPSSGSITINGHDLAKDRRAALTEVGILFQNPEHQIIFPTVGEEIAFGLEQQGNSKAEASEQVDAALARFGLSHWRNAYINTLSQGQKHLVCMMAVVAMAPKLLILDEPFAGLDIPTRAQLNRYLALYEGSLLHITHDPADLAEYEQLVWIDQGSIRQTGPHGVVMAAYQATMYSEGEADDLAHLAS</sequence>
<keyword evidence="7" id="KW-1185">Reference proteome</keyword>
<dbReference type="InterPro" id="IPR003593">
    <property type="entry name" value="AAA+_ATPase"/>
</dbReference>
<comment type="caution">
    <text evidence="6">The sequence shown here is derived from an EMBL/GenBank/DDBJ whole genome shotgun (WGS) entry which is preliminary data.</text>
</comment>
<dbReference type="CDD" id="cd03225">
    <property type="entry name" value="ABC_cobalt_CbiO_domain1"/>
    <property type="match status" value="1"/>
</dbReference>
<dbReference type="PANTHER" id="PTHR43553:SF24">
    <property type="entry name" value="ENERGY-COUPLING FACTOR TRANSPORTER ATP-BINDING PROTEIN ECFA1"/>
    <property type="match status" value="1"/>
</dbReference>
<keyword evidence="2" id="KW-0813">Transport</keyword>
<dbReference type="EMBL" id="WIXK01000015">
    <property type="protein sequence ID" value="MQY44395.1"/>
    <property type="molecule type" value="Genomic_DNA"/>
</dbReference>